<dbReference type="STRING" id="1043003.A0A074VC06"/>
<proteinExistence type="predicted"/>
<evidence type="ECO:0000256" key="4">
    <source>
        <dbReference type="ARBA" id="ARBA00022989"/>
    </source>
</evidence>
<feature type="region of interest" description="Disordered" evidence="7">
    <location>
        <begin position="208"/>
        <end position="245"/>
    </location>
</feature>
<dbReference type="GO" id="GO:0006874">
    <property type="term" value="P:intracellular calcium ion homeostasis"/>
    <property type="evidence" value="ECO:0007669"/>
    <property type="project" value="TreeGrafter"/>
</dbReference>
<sequence>MTSTINFSDVYSYDQRHSDSLPQMMLWGNPQSFYPQYSLPNPDSMLDQYSCASNLYSQSTFQNLPINQYSYQSPYHYTWQSLFHYGQGGVQGGPWPPAYGVDLDTGLTTDLTSYQMPGMYGQVVNQAPPMSDSTDSSGSPQQPLLVEAGSTRTASPTGTGTADDPITYMCDALCQTQERGRQNALVSSLKNKPSSMKVSLRFVIESPVGQEADRETSREVQPDGPAQQPWEQATQGRPSNHYTSPTTSSILLSPIFAAFTALSDPYPNTWILGRFFDPASAMHSIKHEARDVAWGRADRKLNSKPSTRRSQHHVGQSELEQNKLQRRHTADQSLSDSSIRRKDACNLDCADFACPHQANKEPPGSSTSFDTPSSNRTLVNVLLVCVPVGFALRYTHANGYAVFIVNFLTIIPLAVMLSFATEELALYTGETLGGLLNASFGNATALIVSIIALAQHKIFNFQTSLIGTMLSNLLLVPGMCSFFASSMLAVSIGSLIIPAAVQSFGNNPAGGARISAGPAAPLGGQVNQFNFVYEEDEKGESSVPSVISALTILTIAIVFVAVTSEFVVGSIDYIVEHGRISVGFVGLMRVPIVGCATGKLDHALMRGYEEANLIYGTCNGGHYRDQGQDGSCNWRRHWLNSSAGIPMYHYHLGAPA</sequence>
<keyword evidence="11" id="KW-1185">Reference proteome</keyword>
<dbReference type="GO" id="GO:0012505">
    <property type="term" value="C:endomembrane system"/>
    <property type="evidence" value="ECO:0007669"/>
    <property type="project" value="UniProtKB-SubCell"/>
</dbReference>
<feature type="compositionally biased region" description="Polar residues" evidence="7">
    <location>
        <begin position="150"/>
        <end position="160"/>
    </location>
</feature>
<feature type="compositionally biased region" description="Polar residues" evidence="7">
    <location>
        <begin position="131"/>
        <end position="142"/>
    </location>
</feature>
<feature type="compositionally biased region" description="Polar residues" evidence="7">
    <location>
        <begin position="229"/>
        <end position="242"/>
    </location>
</feature>
<evidence type="ECO:0000256" key="5">
    <source>
        <dbReference type="ARBA" id="ARBA00023065"/>
    </source>
</evidence>
<dbReference type="InterPro" id="IPR004837">
    <property type="entry name" value="NaCa_Exmemb"/>
</dbReference>
<evidence type="ECO:0000313" key="11">
    <source>
        <dbReference type="Proteomes" id="UP000030672"/>
    </source>
</evidence>
<dbReference type="InterPro" id="IPR004713">
    <property type="entry name" value="CaH_exchang"/>
</dbReference>
<keyword evidence="5" id="KW-0406">Ion transport</keyword>
<dbReference type="PANTHER" id="PTHR31503:SF20">
    <property type="entry name" value="CA(2+)_H(+) EXCHANGER, PUTATIVE (EUROFUNG)-RELATED"/>
    <property type="match status" value="1"/>
</dbReference>
<feature type="region of interest" description="Disordered" evidence="7">
    <location>
        <begin position="122"/>
        <end position="166"/>
    </location>
</feature>
<feature type="compositionally biased region" description="Basic and acidic residues" evidence="7">
    <location>
        <begin position="211"/>
        <end position="221"/>
    </location>
</feature>
<dbReference type="HOGENOM" id="CLU_417946_0_0_1"/>
<evidence type="ECO:0000256" key="2">
    <source>
        <dbReference type="ARBA" id="ARBA00022448"/>
    </source>
</evidence>
<feature type="region of interest" description="Disordered" evidence="7">
    <location>
        <begin position="296"/>
        <end position="337"/>
    </location>
</feature>
<evidence type="ECO:0000256" key="3">
    <source>
        <dbReference type="ARBA" id="ARBA00022692"/>
    </source>
</evidence>
<keyword evidence="2" id="KW-0813">Transport</keyword>
<evidence type="ECO:0000256" key="1">
    <source>
        <dbReference type="ARBA" id="ARBA00004127"/>
    </source>
</evidence>
<dbReference type="RefSeq" id="XP_040874917.1">
    <property type="nucleotide sequence ID" value="XM_041028971.1"/>
</dbReference>
<dbReference type="Proteomes" id="UP000030672">
    <property type="component" value="Unassembled WGS sequence"/>
</dbReference>
<evidence type="ECO:0000256" key="7">
    <source>
        <dbReference type="SAM" id="MobiDB-lite"/>
    </source>
</evidence>
<comment type="subcellular location">
    <subcellularLocation>
        <location evidence="1">Endomembrane system</location>
        <topology evidence="1">Multi-pass membrane protein</topology>
    </subcellularLocation>
</comment>
<evidence type="ECO:0000256" key="6">
    <source>
        <dbReference type="ARBA" id="ARBA00023136"/>
    </source>
</evidence>
<evidence type="ECO:0000259" key="9">
    <source>
        <dbReference type="Pfam" id="PF01699"/>
    </source>
</evidence>
<dbReference type="GeneID" id="63922344"/>
<feature type="transmembrane region" description="Helical" evidence="8">
    <location>
        <begin position="473"/>
        <end position="497"/>
    </location>
</feature>
<gene>
    <name evidence="10" type="ORF">M437DRAFT_89116</name>
</gene>
<feature type="transmembrane region" description="Helical" evidence="8">
    <location>
        <begin position="432"/>
        <end position="453"/>
    </location>
</feature>
<name>A0A074VC06_AURM1</name>
<feature type="domain" description="Sodium/calcium exchanger membrane region" evidence="9">
    <location>
        <begin position="400"/>
        <end position="490"/>
    </location>
</feature>
<dbReference type="AlphaFoldDB" id="A0A074VC06"/>
<keyword evidence="3 8" id="KW-0812">Transmembrane</keyword>
<evidence type="ECO:0000256" key="8">
    <source>
        <dbReference type="SAM" id="Phobius"/>
    </source>
</evidence>
<reference evidence="10 11" key="1">
    <citation type="journal article" date="2014" name="BMC Genomics">
        <title>Genome sequencing of four Aureobasidium pullulans varieties: biotechnological potential, stress tolerance, and description of new species.</title>
        <authorList>
            <person name="Gostin Ar C."/>
            <person name="Ohm R.A."/>
            <person name="Kogej T."/>
            <person name="Sonjak S."/>
            <person name="Turk M."/>
            <person name="Zajc J."/>
            <person name="Zalar P."/>
            <person name="Grube M."/>
            <person name="Sun H."/>
            <person name="Han J."/>
            <person name="Sharma A."/>
            <person name="Chiniquy J."/>
            <person name="Ngan C.Y."/>
            <person name="Lipzen A."/>
            <person name="Barry K."/>
            <person name="Grigoriev I.V."/>
            <person name="Gunde-Cimerman N."/>
        </authorList>
    </citation>
    <scope>NUCLEOTIDE SEQUENCE [LARGE SCALE GENOMIC DNA]</scope>
    <source>
        <strain evidence="10 11">CBS 110374</strain>
    </source>
</reference>
<protein>
    <recommendedName>
        <fullName evidence="9">Sodium/calcium exchanger membrane region domain-containing protein</fullName>
    </recommendedName>
</protein>
<dbReference type="GO" id="GO:0000329">
    <property type="term" value="C:fungal-type vacuole membrane"/>
    <property type="evidence" value="ECO:0007669"/>
    <property type="project" value="TreeGrafter"/>
</dbReference>
<dbReference type="PANTHER" id="PTHR31503">
    <property type="entry name" value="VACUOLAR CALCIUM ION TRANSPORTER"/>
    <property type="match status" value="1"/>
</dbReference>
<evidence type="ECO:0000313" key="10">
    <source>
        <dbReference type="EMBL" id="KEQ57893.1"/>
    </source>
</evidence>
<dbReference type="GO" id="GO:0015369">
    <property type="term" value="F:calcium:proton antiporter activity"/>
    <property type="evidence" value="ECO:0007669"/>
    <property type="project" value="TreeGrafter"/>
</dbReference>
<feature type="transmembrane region" description="Helical" evidence="8">
    <location>
        <begin position="546"/>
        <end position="568"/>
    </location>
</feature>
<organism evidence="10 11">
    <name type="scientific">Aureobasidium melanogenum (strain CBS 110374)</name>
    <name type="common">Aureobasidium pullulans var. melanogenum</name>
    <dbReference type="NCBI Taxonomy" id="1043003"/>
    <lineage>
        <taxon>Eukaryota</taxon>
        <taxon>Fungi</taxon>
        <taxon>Dikarya</taxon>
        <taxon>Ascomycota</taxon>
        <taxon>Pezizomycotina</taxon>
        <taxon>Dothideomycetes</taxon>
        <taxon>Dothideomycetidae</taxon>
        <taxon>Dothideales</taxon>
        <taxon>Saccotheciaceae</taxon>
        <taxon>Aureobasidium</taxon>
    </lineage>
</organism>
<dbReference type="EMBL" id="KL584866">
    <property type="protein sequence ID" value="KEQ57893.1"/>
    <property type="molecule type" value="Genomic_DNA"/>
</dbReference>
<dbReference type="Pfam" id="PF01699">
    <property type="entry name" value="Na_Ca_ex"/>
    <property type="match status" value="1"/>
</dbReference>
<feature type="transmembrane region" description="Helical" evidence="8">
    <location>
        <begin position="377"/>
        <end position="394"/>
    </location>
</feature>
<keyword evidence="6 8" id="KW-0472">Membrane</keyword>
<feature type="transmembrane region" description="Helical" evidence="8">
    <location>
        <begin position="401"/>
        <end position="420"/>
    </location>
</feature>
<keyword evidence="4 8" id="KW-1133">Transmembrane helix</keyword>
<accession>A0A074VC06</accession>